<dbReference type="Proteomes" id="UP000680679">
    <property type="component" value="Chromosome"/>
</dbReference>
<protein>
    <submittedName>
        <fullName evidence="1">Uncharacterized protein</fullName>
    </submittedName>
</protein>
<keyword evidence="2" id="KW-1185">Reference proteome</keyword>
<sequence>MSLVEQLPYLVTALGAELLDETLVAEVRLGGARRDAPWLLDGGEHLDVIRRLEQRYPTLEEVGCKVSHGVATGCDRVFIDDYPSLPVEPSCKLPLVMARDLADGEIRWHGQGVINPFRPDGRLIESG</sequence>
<evidence type="ECO:0000313" key="2">
    <source>
        <dbReference type="Proteomes" id="UP000680679"/>
    </source>
</evidence>
<dbReference type="EMBL" id="AP024563">
    <property type="protein sequence ID" value="BCU07877.1"/>
    <property type="molecule type" value="Genomic_DNA"/>
</dbReference>
<name>A0ABN6GEH9_9GAMM</name>
<reference evidence="1 2" key="1">
    <citation type="submission" date="2021-04" db="EMBL/GenBank/DDBJ databases">
        <title>Complete genome sequencing of Allochromatium tepidum strain NZ.</title>
        <authorList>
            <person name="Tsukatani Y."/>
            <person name="Mori H."/>
        </authorList>
    </citation>
    <scope>NUCLEOTIDE SEQUENCE [LARGE SCALE GENOMIC DNA]</scope>
    <source>
        <strain evidence="1 2">NZ</strain>
    </source>
</reference>
<proteinExistence type="predicted"/>
<gene>
    <name evidence="1" type="ORF">Atep_25540</name>
</gene>
<dbReference type="RefSeq" id="WP_213378935.1">
    <property type="nucleotide sequence ID" value="NZ_AP024563.1"/>
</dbReference>
<organism evidence="1 2">
    <name type="scientific">Allochromatium tepidum</name>
    <dbReference type="NCBI Taxonomy" id="553982"/>
    <lineage>
        <taxon>Bacteria</taxon>
        <taxon>Pseudomonadati</taxon>
        <taxon>Pseudomonadota</taxon>
        <taxon>Gammaproteobacteria</taxon>
        <taxon>Chromatiales</taxon>
        <taxon>Chromatiaceae</taxon>
        <taxon>Allochromatium</taxon>
    </lineage>
</organism>
<evidence type="ECO:0000313" key="1">
    <source>
        <dbReference type="EMBL" id="BCU07877.1"/>
    </source>
</evidence>
<accession>A0ABN6GEH9</accession>